<accession>A0A9D1A4F9</accession>
<evidence type="ECO:0000256" key="7">
    <source>
        <dbReference type="ARBA" id="ARBA00023136"/>
    </source>
</evidence>
<feature type="transmembrane region" description="Helical" evidence="9">
    <location>
        <begin position="185"/>
        <end position="218"/>
    </location>
</feature>
<comment type="similarity">
    <text evidence="2">Belongs to the AzlC family.</text>
</comment>
<organism evidence="10 11">
    <name type="scientific">Candidatus Copromonas faecavium</name>
    <name type="common">nom. illeg.</name>
    <dbReference type="NCBI Taxonomy" id="2840740"/>
    <lineage>
        <taxon>Bacteria</taxon>
        <taxon>Bacillati</taxon>
        <taxon>Bacillota</taxon>
        <taxon>Clostridia</taxon>
        <taxon>Lachnospirales</taxon>
        <taxon>Lachnospiraceae</taxon>
        <taxon>Candidatus Copromonas (nom. illeg.)</taxon>
    </lineage>
</organism>
<dbReference type="Proteomes" id="UP000824250">
    <property type="component" value="Unassembled WGS sequence"/>
</dbReference>
<evidence type="ECO:0000313" key="11">
    <source>
        <dbReference type="Proteomes" id="UP000824250"/>
    </source>
</evidence>
<evidence type="ECO:0000256" key="1">
    <source>
        <dbReference type="ARBA" id="ARBA00004651"/>
    </source>
</evidence>
<evidence type="ECO:0000256" key="8">
    <source>
        <dbReference type="SAM" id="MobiDB-lite"/>
    </source>
</evidence>
<dbReference type="EMBL" id="DVGC01000011">
    <property type="protein sequence ID" value="HIR04825.1"/>
    <property type="molecule type" value="Genomic_DNA"/>
</dbReference>
<gene>
    <name evidence="10" type="ORF">IAB28_02505</name>
</gene>
<dbReference type="PANTHER" id="PTHR34979">
    <property type="entry name" value="INNER MEMBRANE PROTEIN YGAZ"/>
    <property type="match status" value="1"/>
</dbReference>
<feature type="region of interest" description="Disordered" evidence="8">
    <location>
        <begin position="227"/>
        <end position="251"/>
    </location>
</feature>
<keyword evidence="7 9" id="KW-0472">Membrane</keyword>
<dbReference type="Pfam" id="PF03591">
    <property type="entry name" value="AzlC"/>
    <property type="match status" value="1"/>
</dbReference>
<keyword evidence="5 9" id="KW-0812">Transmembrane</keyword>
<dbReference type="AlphaFoldDB" id="A0A9D1A4F9"/>
<feature type="transmembrane region" description="Helical" evidence="9">
    <location>
        <begin position="12"/>
        <end position="30"/>
    </location>
</feature>
<feature type="transmembrane region" description="Helical" evidence="9">
    <location>
        <begin position="36"/>
        <end position="57"/>
    </location>
</feature>
<evidence type="ECO:0000313" key="10">
    <source>
        <dbReference type="EMBL" id="HIR04825.1"/>
    </source>
</evidence>
<evidence type="ECO:0000256" key="2">
    <source>
        <dbReference type="ARBA" id="ARBA00010735"/>
    </source>
</evidence>
<evidence type="ECO:0000256" key="3">
    <source>
        <dbReference type="ARBA" id="ARBA00022448"/>
    </source>
</evidence>
<evidence type="ECO:0000256" key="5">
    <source>
        <dbReference type="ARBA" id="ARBA00022692"/>
    </source>
</evidence>
<keyword evidence="4" id="KW-1003">Cell membrane</keyword>
<feature type="transmembrane region" description="Helical" evidence="9">
    <location>
        <begin position="64"/>
        <end position="85"/>
    </location>
</feature>
<keyword evidence="3" id="KW-0813">Transport</keyword>
<comment type="caution">
    <text evidence="10">The sequence shown here is derived from an EMBL/GenBank/DDBJ whole genome shotgun (WGS) entry which is preliminary data.</text>
</comment>
<evidence type="ECO:0000256" key="6">
    <source>
        <dbReference type="ARBA" id="ARBA00022989"/>
    </source>
</evidence>
<evidence type="ECO:0000256" key="4">
    <source>
        <dbReference type="ARBA" id="ARBA00022475"/>
    </source>
</evidence>
<reference evidence="10" key="1">
    <citation type="submission" date="2020-10" db="EMBL/GenBank/DDBJ databases">
        <authorList>
            <person name="Gilroy R."/>
        </authorList>
    </citation>
    <scope>NUCLEOTIDE SEQUENCE</scope>
    <source>
        <strain evidence="10">CHK180-2868</strain>
    </source>
</reference>
<proteinExistence type="inferred from homology"/>
<feature type="transmembrane region" description="Helical" evidence="9">
    <location>
        <begin position="127"/>
        <end position="145"/>
    </location>
</feature>
<dbReference type="GO" id="GO:0005886">
    <property type="term" value="C:plasma membrane"/>
    <property type="evidence" value="ECO:0007669"/>
    <property type="project" value="UniProtKB-SubCell"/>
</dbReference>
<dbReference type="GO" id="GO:1903785">
    <property type="term" value="P:L-valine transmembrane transport"/>
    <property type="evidence" value="ECO:0007669"/>
    <property type="project" value="TreeGrafter"/>
</dbReference>
<keyword evidence="6 9" id="KW-1133">Transmembrane helix</keyword>
<dbReference type="PANTHER" id="PTHR34979:SF1">
    <property type="entry name" value="INNER MEMBRANE PROTEIN YGAZ"/>
    <property type="match status" value="1"/>
</dbReference>
<sequence>MSTTVRYAFRRSLPVMAGYLVLGMGFGMLLEANGYGIGWALFMSLLIYAGSMQYVAIDLLAGGASLLSAALMTVMVNIRHLFYGISMLERYRDTKPYKPYLIFSLTDETYSLVCSGQVPEGVNQKQYYFFVSFFNQIYWAVGSAAGSVIGSVAGIDTTGIDFSMTALFLVVFLEQWRGTKDHTSALIGVGASLICLLLFGPDGFIIPAMISITVVLLLMRRQRGHEQKSGEAAENSENSRKHQKLQKGGAE</sequence>
<comment type="subcellular location">
    <subcellularLocation>
        <location evidence="1">Cell membrane</location>
        <topology evidence="1">Multi-pass membrane protein</topology>
    </subcellularLocation>
</comment>
<name>A0A9D1A4F9_9FIRM</name>
<reference evidence="10" key="2">
    <citation type="journal article" date="2021" name="PeerJ">
        <title>Extensive microbial diversity within the chicken gut microbiome revealed by metagenomics and culture.</title>
        <authorList>
            <person name="Gilroy R."/>
            <person name="Ravi A."/>
            <person name="Getino M."/>
            <person name="Pursley I."/>
            <person name="Horton D.L."/>
            <person name="Alikhan N.F."/>
            <person name="Baker D."/>
            <person name="Gharbi K."/>
            <person name="Hall N."/>
            <person name="Watson M."/>
            <person name="Adriaenssens E.M."/>
            <person name="Foster-Nyarko E."/>
            <person name="Jarju S."/>
            <person name="Secka A."/>
            <person name="Antonio M."/>
            <person name="Oren A."/>
            <person name="Chaudhuri R.R."/>
            <person name="La Ragione R."/>
            <person name="Hildebrand F."/>
            <person name="Pallen M.J."/>
        </authorList>
    </citation>
    <scope>NUCLEOTIDE SEQUENCE</scope>
    <source>
        <strain evidence="10">CHK180-2868</strain>
    </source>
</reference>
<protein>
    <submittedName>
        <fullName evidence="10">AzlC family ABC transporter permease</fullName>
    </submittedName>
</protein>
<evidence type="ECO:0000256" key="9">
    <source>
        <dbReference type="SAM" id="Phobius"/>
    </source>
</evidence>
<dbReference type="InterPro" id="IPR011606">
    <property type="entry name" value="Brnchd-chn_aa_trnsp_permease"/>
</dbReference>